<dbReference type="CDD" id="cd08946">
    <property type="entry name" value="SDR_e"/>
    <property type="match status" value="1"/>
</dbReference>
<dbReference type="Pfam" id="PF03016">
    <property type="entry name" value="Exostosin_GT47"/>
    <property type="match status" value="1"/>
</dbReference>
<accession>A0A167QHF2</accession>
<dbReference type="GO" id="GO:0016740">
    <property type="term" value="F:transferase activity"/>
    <property type="evidence" value="ECO:0007669"/>
    <property type="project" value="UniProtKB-KW"/>
</dbReference>
<dbReference type="InterPro" id="IPR040911">
    <property type="entry name" value="Exostosin_GT47"/>
</dbReference>
<name>A0A167QHF2_CALVF</name>
<evidence type="ECO:0000259" key="4">
    <source>
        <dbReference type="Pfam" id="PF03016"/>
    </source>
</evidence>
<dbReference type="InterPro" id="IPR036291">
    <property type="entry name" value="NAD(P)-bd_dom_sf"/>
</dbReference>
<dbReference type="Gene3D" id="3.40.50.720">
    <property type="entry name" value="NAD(P)-binding Rossmann-like Domain"/>
    <property type="match status" value="1"/>
</dbReference>
<evidence type="ECO:0000259" key="3">
    <source>
        <dbReference type="Pfam" id="PF01370"/>
    </source>
</evidence>
<dbReference type="STRING" id="1330018.A0A167QHF2"/>
<organism evidence="5 6">
    <name type="scientific">Calocera viscosa (strain TUFC12733)</name>
    <dbReference type="NCBI Taxonomy" id="1330018"/>
    <lineage>
        <taxon>Eukaryota</taxon>
        <taxon>Fungi</taxon>
        <taxon>Dikarya</taxon>
        <taxon>Basidiomycota</taxon>
        <taxon>Agaricomycotina</taxon>
        <taxon>Dacrymycetes</taxon>
        <taxon>Dacrymycetales</taxon>
        <taxon>Dacrymycetaceae</taxon>
        <taxon>Calocera</taxon>
    </lineage>
</organism>
<dbReference type="EMBL" id="KV417271">
    <property type="protein sequence ID" value="KZO99763.1"/>
    <property type="molecule type" value="Genomic_DNA"/>
</dbReference>
<feature type="domain" description="Exostosin GT47" evidence="4">
    <location>
        <begin position="993"/>
        <end position="1125"/>
    </location>
</feature>
<dbReference type="AlphaFoldDB" id="A0A167QHF2"/>
<keyword evidence="2" id="KW-0472">Membrane</keyword>
<feature type="domain" description="NAD-dependent epimerase/dehydratase" evidence="3">
    <location>
        <begin position="162"/>
        <end position="407"/>
    </location>
</feature>
<feature type="compositionally biased region" description="Basic residues" evidence="1">
    <location>
        <begin position="1"/>
        <end position="10"/>
    </location>
</feature>
<dbReference type="Pfam" id="PF01370">
    <property type="entry name" value="Epimerase"/>
    <property type="match status" value="1"/>
</dbReference>
<reference evidence="5 6" key="1">
    <citation type="journal article" date="2016" name="Mol. Biol. Evol.">
        <title>Comparative Genomics of Early-Diverging Mushroom-Forming Fungi Provides Insights into the Origins of Lignocellulose Decay Capabilities.</title>
        <authorList>
            <person name="Nagy L.G."/>
            <person name="Riley R."/>
            <person name="Tritt A."/>
            <person name="Adam C."/>
            <person name="Daum C."/>
            <person name="Floudas D."/>
            <person name="Sun H."/>
            <person name="Yadav J.S."/>
            <person name="Pangilinan J."/>
            <person name="Larsson K.H."/>
            <person name="Matsuura K."/>
            <person name="Barry K."/>
            <person name="Labutti K."/>
            <person name="Kuo R."/>
            <person name="Ohm R.A."/>
            <person name="Bhattacharya S.S."/>
            <person name="Shirouzu T."/>
            <person name="Yoshinaga Y."/>
            <person name="Martin F.M."/>
            <person name="Grigoriev I.V."/>
            <person name="Hibbett D.S."/>
        </authorList>
    </citation>
    <scope>NUCLEOTIDE SEQUENCE [LARGE SCALE GENOMIC DNA]</scope>
    <source>
        <strain evidence="5 6">TUFC12733</strain>
    </source>
</reference>
<sequence length="1191" mass="132110">MSQTTPHKRTPFSPRSVRSVPLTPRTPTRLPLSRLASTSSQSSPSAVSILSALYVSPRIALRLLVVATCVIAALVIFQSRSILPTGGFSTIPFAHEQFFVDDIVDLPLPGPDHDLPIQALSDEEAAGPGPEPSRSGMRRIKQHKEMKLKLEEVKLPVTSGRVVVTGAGGSLGKHLTRRLLNSTTPVTLVDLYISPSEINYLHDTILRASQLLRIEIGDVRNASLLSNVLTTDVVGVVHLAPMLDARLCSLNPAECVDLNERGTKEMLDALTVHGTARGIRPWIVLASSMAVYGPHSSEPVMEDAERKPADILGRSLLAAEHAVEMQVARVGGDRRKKGMDGVILRLSEVYGDTSEEANEGLVGEIVRAAVTHLPIRVMGGKQKVDLLHIDDALDVFMLGIKRVSEKAQAAPTAAKTSLETFNIGSGENVALDEMVGSLIQLARTNSPILHLPEDDSGRLPPLGSISKARSILGFRPSTWREGLLRYIRAYLLTTHDWLQNEIDTTCYAVSPDLEDNKHFEKLDSCVVQIAVSVRGRLGMLTPEGESWEVRDHLPGLPLQSIVRMSEDGKWIMRFKSVKDPHNYFGLRENDGGRPTDVQTGVPPNEIQLGAKVDWEVEINPELGAIKLILADTDFQLAPPTVFGGDFSWVDKKEDIWPFRITPTCCHIPPPWPFFAEDPVDHSIEMLRTSTSPSFLASIPKSVCARLTKALEKVERDLATLSLNLLDDRKAQSTLYGFAAEWSNSGLPVCSNNCNHPTICIDTGDCQCIYSGCQPRSRNANQYSGDKTASYPPAAAATDHGRNRLLGMVDSSSWLDALRPDAQRYFAADIPWPKVHLAPLPPRLAEWRQSDGGWDVDLLVKKDCFSADAAMEHATRLASVPAEQAEMVFMTYYQNRADGSFYEESIRQTMDNVDPHRVIIPFVHDYGACRLFAWSVFEMRSGKGREPDARDVVAWTVAGDVNGPCCKPLQDVIIPPRSCISADLYDAFEDMFYVRPARQRRTLAGFKGSFWGTGENTRRKVQCKREGAFPLPTSVPAKLPRGLQTVWEGLGPYTSYVRMLNDTIFCPTPEGVAGWSPRLSEAIYAGCIPVFIGKASQYPFWDVLDWGKISVTIERKDIQRLEEILMGFSMHEVERMQANLMLVRDAFLYPLDGKHEEQMTKRGPFFYAMHSSNLRMLTKYPHDRVVDRPDWT</sequence>
<feature type="transmembrane region" description="Helical" evidence="2">
    <location>
        <begin position="59"/>
        <end position="77"/>
    </location>
</feature>
<keyword evidence="6" id="KW-1185">Reference proteome</keyword>
<keyword evidence="2" id="KW-0812">Transmembrane</keyword>
<keyword evidence="2" id="KW-1133">Transmembrane helix</keyword>
<protein>
    <submittedName>
        <fullName evidence="5">Glycosyltransferase family 47 protein</fullName>
    </submittedName>
</protein>
<dbReference type="Proteomes" id="UP000076738">
    <property type="component" value="Unassembled WGS sequence"/>
</dbReference>
<dbReference type="PANTHER" id="PTHR43245">
    <property type="entry name" value="BIFUNCTIONAL POLYMYXIN RESISTANCE PROTEIN ARNA"/>
    <property type="match status" value="1"/>
</dbReference>
<dbReference type="InterPro" id="IPR001509">
    <property type="entry name" value="Epimerase_deHydtase"/>
</dbReference>
<dbReference type="InterPro" id="IPR050177">
    <property type="entry name" value="Lipid_A_modif_metabolic_enz"/>
</dbReference>
<evidence type="ECO:0000256" key="2">
    <source>
        <dbReference type="SAM" id="Phobius"/>
    </source>
</evidence>
<feature type="compositionally biased region" description="Low complexity" evidence="1">
    <location>
        <begin position="17"/>
        <end position="40"/>
    </location>
</feature>
<feature type="region of interest" description="Disordered" evidence="1">
    <location>
        <begin position="1"/>
        <end position="40"/>
    </location>
</feature>
<keyword evidence="5" id="KW-0808">Transferase</keyword>
<gene>
    <name evidence="5" type="ORF">CALVIDRAFT_561090</name>
</gene>
<dbReference type="OrthoDB" id="331544at2759"/>
<dbReference type="SUPFAM" id="SSF51735">
    <property type="entry name" value="NAD(P)-binding Rossmann-fold domains"/>
    <property type="match status" value="1"/>
</dbReference>
<evidence type="ECO:0000313" key="6">
    <source>
        <dbReference type="Proteomes" id="UP000076738"/>
    </source>
</evidence>
<proteinExistence type="predicted"/>
<dbReference type="PANTHER" id="PTHR43245:SF13">
    <property type="entry name" value="UDP-D-APIOSE_UDP-D-XYLOSE SYNTHASE 2"/>
    <property type="match status" value="1"/>
</dbReference>
<evidence type="ECO:0000256" key="1">
    <source>
        <dbReference type="SAM" id="MobiDB-lite"/>
    </source>
</evidence>
<evidence type="ECO:0000313" key="5">
    <source>
        <dbReference type="EMBL" id="KZO99763.1"/>
    </source>
</evidence>